<feature type="region of interest" description="Disordered" evidence="16">
    <location>
        <begin position="51"/>
        <end position="74"/>
    </location>
</feature>
<dbReference type="FunFam" id="1.10.150.20:FF:000013">
    <property type="entry name" value="U5 small nuclear ribonucleoprotein kDa helicase"/>
    <property type="match status" value="1"/>
</dbReference>
<keyword evidence="4" id="KW-0507">mRNA processing</keyword>
<dbReference type="SMART" id="SM00487">
    <property type="entry name" value="DEXDc"/>
    <property type="match status" value="2"/>
</dbReference>
<dbReference type="PANTHER" id="PTHR47961:SF4">
    <property type="entry name" value="ACTIVATING SIGNAL COINTEGRATOR 1 COMPLEX SUBUNIT 3"/>
    <property type="match status" value="1"/>
</dbReference>
<dbReference type="GO" id="GO:0003678">
    <property type="term" value="F:DNA helicase activity"/>
    <property type="evidence" value="ECO:0007669"/>
    <property type="project" value="TreeGrafter"/>
</dbReference>
<dbReference type="FunFam" id="3.40.50.300:FF:000062">
    <property type="entry name" value="U5 small nuclear ribonucleoprotein helicase"/>
    <property type="match status" value="1"/>
</dbReference>
<keyword evidence="7" id="KW-0547">Nucleotide-binding</keyword>
<dbReference type="InterPro" id="IPR048863">
    <property type="entry name" value="BRR2_plug"/>
</dbReference>
<dbReference type="SMART" id="SM00973">
    <property type="entry name" value="Sec63"/>
    <property type="match status" value="2"/>
</dbReference>
<evidence type="ECO:0000313" key="20">
    <source>
        <dbReference type="Proteomes" id="UP001154078"/>
    </source>
</evidence>
<dbReference type="GO" id="GO:0003724">
    <property type="term" value="F:RNA helicase activity"/>
    <property type="evidence" value="ECO:0007669"/>
    <property type="project" value="UniProtKB-EC"/>
</dbReference>
<dbReference type="PANTHER" id="PTHR47961">
    <property type="entry name" value="DNA POLYMERASE THETA, PUTATIVE (AFU_ORTHOLOGUE AFUA_1G05260)-RELATED"/>
    <property type="match status" value="1"/>
</dbReference>
<dbReference type="GO" id="GO:0005681">
    <property type="term" value="C:spliceosomal complex"/>
    <property type="evidence" value="ECO:0007669"/>
    <property type="project" value="UniProtKB-KW"/>
</dbReference>
<dbReference type="PROSITE" id="PS51194">
    <property type="entry name" value="HELICASE_CTER"/>
    <property type="match status" value="1"/>
</dbReference>
<keyword evidence="9" id="KW-0347">Helicase</keyword>
<dbReference type="Pfam" id="PF21188">
    <property type="entry name" value="BRR2_plug"/>
    <property type="match status" value="1"/>
</dbReference>
<dbReference type="CDD" id="cd18795">
    <property type="entry name" value="SF2_C_Ski2"/>
    <property type="match status" value="2"/>
</dbReference>
<dbReference type="PROSITE" id="PS51192">
    <property type="entry name" value="HELICASE_ATP_BIND_1"/>
    <property type="match status" value="2"/>
</dbReference>
<evidence type="ECO:0000256" key="4">
    <source>
        <dbReference type="ARBA" id="ARBA00022664"/>
    </source>
</evidence>
<comment type="subcellular location">
    <subcellularLocation>
        <location evidence="1">Nucleus</location>
    </subcellularLocation>
</comment>
<dbReference type="InterPro" id="IPR014756">
    <property type="entry name" value="Ig_E-set"/>
</dbReference>
<dbReference type="GO" id="GO:0003676">
    <property type="term" value="F:nucleic acid binding"/>
    <property type="evidence" value="ECO:0007669"/>
    <property type="project" value="InterPro"/>
</dbReference>
<dbReference type="SMART" id="SM00490">
    <property type="entry name" value="HELICc"/>
    <property type="match status" value="2"/>
</dbReference>
<dbReference type="InterPro" id="IPR050474">
    <property type="entry name" value="Hel308_SKI2-like"/>
</dbReference>
<dbReference type="SUPFAM" id="SSF158702">
    <property type="entry name" value="Sec63 N-terminal domain-like"/>
    <property type="match status" value="2"/>
</dbReference>
<dbReference type="OrthoDB" id="5575at2759"/>
<dbReference type="FunFam" id="3.40.50.300:FF:003287">
    <property type="entry name" value="U5 small nuclear ribonucleoprotein 200 kDa helicase"/>
    <property type="match status" value="1"/>
</dbReference>
<dbReference type="InterPro" id="IPR027417">
    <property type="entry name" value="P-loop_NTPase"/>
</dbReference>
<dbReference type="FunFam" id="1.10.10.10:FF:000024">
    <property type="entry name" value="U5 small nuclear ribonucleoprotein helicase"/>
    <property type="match status" value="1"/>
</dbReference>
<evidence type="ECO:0000256" key="1">
    <source>
        <dbReference type="ARBA" id="ARBA00004123"/>
    </source>
</evidence>
<keyword evidence="6" id="KW-0677">Repeat</keyword>
<dbReference type="Proteomes" id="UP001154078">
    <property type="component" value="Chromosome 3"/>
</dbReference>
<dbReference type="Gene3D" id="1.10.150.20">
    <property type="entry name" value="5' to 3' exonuclease, C-terminal subdomain"/>
    <property type="match status" value="2"/>
</dbReference>
<dbReference type="FunFam" id="1.10.3380.10:FF:000004">
    <property type="entry name" value="U5 small nuclear ribonucleoprotein 200 kDa helicase"/>
    <property type="match status" value="1"/>
</dbReference>
<dbReference type="FunFam" id="1.10.10.10:FF:000012">
    <property type="entry name" value="U5 small nuclear ribonucleoprotein helicase"/>
    <property type="match status" value="1"/>
</dbReference>
<feature type="domain" description="Helicase C-terminal" evidence="18">
    <location>
        <begin position="678"/>
        <end position="915"/>
    </location>
</feature>
<keyword evidence="5" id="KW-0747">Spliceosome</keyword>
<dbReference type="Pfam" id="PF02889">
    <property type="entry name" value="Sec63"/>
    <property type="match status" value="2"/>
</dbReference>
<evidence type="ECO:0000256" key="6">
    <source>
        <dbReference type="ARBA" id="ARBA00022737"/>
    </source>
</evidence>
<evidence type="ECO:0000256" key="13">
    <source>
        <dbReference type="ARBA" id="ARBA00034541"/>
    </source>
</evidence>
<dbReference type="Pfam" id="PF00270">
    <property type="entry name" value="DEAD"/>
    <property type="match status" value="2"/>
</dbReference>
<dbReference type="SUPFAM" id="SSF52540">
    <property type="entry name" value="P-loop containing nucleoside triphosphate hydrolases"/>
    <property type="match status" value="4"/>
</dbReference>
<dbReference type="FunFam" id="1.10.3380.10:FF:000001">
    <property type="entry name" value="U5 small nuclear ribonucleoprotein helicase"/>
    <property type="match status" value="1"/>
</dbReference>
<dbReference type="FunFam" id="2.60.40.150:FF:000004">
    <property type="entry name" value="RNA helicase, activating signal cointegrator 1"/>
    <property type="match status" value="1"/>
</dbReference>
<dbReference type="SMART" id="SM00382">
    <property type="entry name" value="AAA"/>
    <property type="match status" value="2"/>
</dbReference>
<dbReference type="GO" id="GO:0005524">
    <property type="term" value="F:ATP binding"/>
    <property type="evidence" value="ECO:0007669"/>
    <property type="project" value="UniProtKB-KW"/>
</dbReference>
<feature type="domain" description="Helicase ATP-binding" evidence="17">
    <location>
        <begin position="1331"/>
        <end position="1506"/>
    </location>
</feature>
<evidence type="ECO:0000256" key="9">
    <source>
        <dbReference type="ARBA" id="ARBA00022806"/>
    </source>
</evidence>
<dbReference type="InterPro" id="IPR041094">
    <property type="entry name" value="Brr2_helicase_PWI"/>
</dbReference>
<dbReference type="GO" id="GO:0000398">
    <property type="term" value="P:mRNA splicing, via spliceosome"/>
    <property type="evidence" value="ECO:0007669"/>
    <property type="project" value="UniProtKB-ARBA"/>
</dbReference>
<comment type="similarity">
    <text evidence="2">Belongs to the helicase family. SKI2 subfamily.</text>
</comment>
<feature type="domain" description="Helicase ATP-binding" evidence="17">
    <location>
        <begin position="484"/>
        <end position="667"/>
    </location>
</feature>
<keyword evidence="11" id="KW-0508">mRNA splicing</keyword>
<dbReference type="SUPFAM" id="SSF46785">
    <property type="entry name" value="Winged helix' DNA-binding domain"/>
    <property type="match status" value="2"/>
</dbReference>
<comment type="function">
    <text evidence="15">Catalyzes the ATP-dependent unwinding of U4/U6 RNA duplices, an essential step in the assembly of a catalytically active spliceosome. Plays a role in pre-mRNA splicing.</text>
</comment>
<dbReference type="FunFam" id="2.60.40.150:FF:000048">
    <property type="entry name" value="U5 small nuclear ribonucleoprotein 200 kDa helicase"/>
    <property type="match status" value="1"/>
</dbReference>
<dbReference type="InterPro" id="IPR003593">
    <property type="entry name" value="AAA+_ATPase"/>
</dbReference>
<feature type="region of interest" description="Disordered" evidence="16">
    <location>
        <begin position="363"/>
        <end position="392"/>
    </location>
</feature>
<evidence type="ECO:0000256" key="12">
    <source>
        <dbReference type="ARBA" id="ARBA00023242"/>
    </source>
</evidence>
<proteinExistence type="inferred from homology"/>
<dbReference type="InterPro" id="IPR014001">
    <property type="entry name" value="Helicase_ATP-bd"/>
</dbReference>
<dbReference type="InterPro" id="IPR036390">
    <property type="entry name" value="WH_DNA-bd_sf"/>
</dbReference>
<dbReference type="FunFam" id="3.40.50.300:FF:000368">
    <property type="entry name" value="U5 small nuclear ribonucleoprotein 200 kDa helicase"/>
    <property type="match status" value="1"/>
</dbReference>
<reference evidence="19" key="1">
    <citation type="submission" date="2021-12" db="EMBL/GenBank/DDBJ databases">
        <authorList>
            <person name="King R."/>
        </authorList>
    </citation>
    <scope>NUCLEOTIDE SEQUENCE</scope>
</reference>
<dbReference type="InterPro" id="IPR036388">
    <property type="entry name" value="WH-like_DNA-bd_sf"/>
</dbReference>
<keyword evidence="12" id="KW-0539">Nucleus</keyword>
<dbReference type="GO" id="GO:0000712">
    <property type="term" value="P:resolution of meiotic recombination intermediates"/>
    <property type="evidence" value="ECO:0007669"/>
    <property type="project" value="TreeGrafter"/>
</dbReference>
<dbReference type="EC" id="3.6.4.13" evidence="3"/>
<dbReference type="SUPFAM" id="SSF81296">
    <property type="entry name" value="E set domains"/>
    <property type="match status" value="1"/>
</dbReference>
<evidence type="ECO:0000256" key="14">
    <source>
        <dbReference type="ARBA" id="ARBA00047984"/>
    </source>
</evidence>
<dbReference type="Gene3D" id="2.60.40.150">
    <property type="entry name" value="C2 domain"/>
    <property type="match status" value="2"/>
</dbReference>
<organism evidence="19 20">
    <name type="scientific">Brassicogethes aeneus</name>
    <name type="common">Rape pollen beetle</name>
    <name type="synonym">Meligethes aeneus</name>
    <dbReference type="NCBI Taxonomy" id="1431903"/>
    <lineage>
        <taxon>Eukaryota</taxon>
        <taxon>Metazoa</taxon>
        <taxon>Ecdysozoa</taxon>
        <taxon>Arthropoda</taxon>
        <taxon>Hexapoda</taxon>
        <taxon>Insecta</taxon>
        <taxon>Pterygota</taxon>
        <taxon>Neoptera</taxon>
        <taxon>Endopterygota</taxon>
        <taxon>Coleoptera</taxon>
        <taxon>Polyphaga</taxon>
        <taxon>Cucujiformia</taxon>
        <taxon>Nitidulidae</taxon>
        <taxon>Meligethinae</taxon>
        <taxon>Brassicogethes</taxon>
    </lineage>
</organism>
<sequence>MADAAARQLQYEYKANSNLVLQADVRLIERRSRDEATGEVMSLVGKLVGTKMGDRAQRTKPGKAEERKVKRQKRDEAQYDFTRMKGATLLSEGVDEMVGIIYRPKTQETRQTYDVLLSFLQEALGDQPRDILCGAADEVLSVLKNDRLKEREKKKETETLLGPIAEERFALLVNLGKKINDFGNEEKAAAGEENIDEQYGINVQFEESEEEDDEDMYGEVREEMEAEEGEEAKEDGAIHSENLGSVDEMKKEKILHPLDIDAYWLQRRLSKIYDDAMVSQAKANEVLNVLRDANDDRECENQLVLLLGYDCFDFIKILKKHRQMILYCTLLAKSQSDTEKQKIKDKMSENPTLVKLLRLLDSGKGEDDMDEDDSEAATSRRKNDNDDMDPNNCATVPGNRTLVDFEDLVFAQGSHFMANKRCQLPDGSFRKQRKGYEEVHVPALKQKPFGDNEKLQPVEDLPKYIQPVFDGFKTLNRIQSRLYKATIESDENILLCAPTGAGKTNVALLCMMREIGKHINPDGTINSDDFKIIYVAPMRSLVQEMVGNFGKRLASYNITVSELTGDHQLTRDQIADTQVIVCTPEKWDIITRKGGEKTFTSLVRLIIIDEIHLLHDERGPVLEALVARTIRMIESTQEDVRLVGLSATLPNYQDVATFLRVNPDSGLYHFDNSFRPVSLEQQYIGVTEKKALKRYQVMNEIVYEKTMEHAGRNQVLVFVHSRKETGKTARSIRDMCLEKDTLGQFLREGSASMEVLRTEAEQVKNHELKDLLPYGFAIHHAGMSRVDRTLVEDLFADRHIQVLVSTATLAWGVNLPAHTVIIKGTQVYNPEKGRWVELGALDVLQMLGRAGRPQYDTKGEGILITNHSELQYYLSLLNQQLPIESQLISKLPDMLNAEIVLGTVQNVKDAVTWLGYSYLYIRMMRQPTLYGISHDQAKNDSLLEQQRADLVHTAALHLDRSGLIKYDRKTGQFQVTELGRIASHYYCTFDTMSTYNQLLKPMLSEIELFRVFSLSSEFRNITVREEEKLELQKLMERVPIPIKESMEEPSAKVNVLLQAYISQLKLEGFALMSDMVYVTQSASRLMRAIFEIVLHKGWAQLADKTLALCKMIDKRMWQSMSPLRQFRKMPEEIIKKIEKKNFPWERLYDLGPNEIGELIRVPKLGKTIHKYVHQFPKLELSTHIQPITRSMLKVELTITPDFQWDDKLHGASEAFWILVEDVDSEVILHHEFFLLKAKYCQDEHLIKFFVPIFEPLPPQYFLRIISDRWIGAETQLPVSFRHLILPEKNFPPTELLDLQPLPITALRNDQYESLYSEKFPQFNPIQTQVFNTVYNGDENVFIGAPTGSGKTTIAEFAILRLFEKNPDGRCVYLVPKDALAELIFADWHNKFGQVLGKKVVLLTGETGTDLKLLGKGQIVITTAEKWDVLSRRWKQRKNVQNVNLFIADELHLIGGEDGPVIEVVCSRMRYISSQIEKPIRILALSSSLTDYRDVAQWLGCNSNATFNFQPTVRPIPLELHIQGFNITHNLSRLVAMGKPVYNAIHRYSVHRPVIVFVPTRKQARMTAIDLLTYAAAEGQPNKFFHAEEEDIKPFLDRMSDKTLKETLSQGVAYMHEGLSASDLRLVEQLFDSDAVQIAVITRDLCWAVNIFAHLVIIMDTQFYNGKLHAYEDYPITDVQQMVGRANRPLEDNDAKCVLMCQTSKKDFFKKFLNDPLPVESHLDHRLHDHFNAEIVTKTIENKQDAVDYLTWTFLYRRLTQNPNYYNLQGVSHRHLSDHLSELVENTLSDLEQSKCISIEDDIDCVPLNLGMIAAYYYINYTTIELFSLSLNNKTKIRGLLEIISSAAEYENIPVRHREDNILRQLSQKLPNKLTSPSGGQPKFNDPHVKTNLLLQAHLCRLQLGAELQGDTENVLGKAIRLIQSCVDVLSSNGWLSPAVAAMELAQMVTQAMWSKDSYLKQLPHFNTEIIKRCSEKGVETVFDIMELEDEARLKLLQLSDTQMADVARFCNRYPNIELSYEVLDKDKIHSGSSIHVAVQLEREDEASGPVIAPFYPQKREEGWWVVIGDPKSNSLLSIKRLTLQQKARVKLDFVAPSPGHHGYTLYFMSDAYLGCDQEYKFSVNVGDFESSASDSD</sequence>
<dbReference type="PIRSF" id="PIRSF039073">
    <property type="entry name" value="BRR2"/>
    <property type="match status" value="1"/>
</dbReference>
<evidence type="ECO:0000259" key="17">
    <source>
        <dbReference type="PROSITE" id="PS51192"/>
    </source>
</evidence>
<dbReference type="Pfam" id="PF18149">
    <property type="entry name" value="Helicase_PWI"/>
    <property type="match status" value="1"/>
</dbReference>
<dbReference type="Gene3D" id="3.40.50.300">
    <property type="entry name" value="P-loop containing nucleotide triphosphate hydrolases"/>
    <property type="match status" value="4"/>
</dbReference>
<dbReference type="EMBL" id="OV121134">
    <property type="protein sequence ID" value="CAH0553226.1"/>
    <property type="molecule type" value="Genomic_DNA"/>
</dbReference>
<dbReference type="Pfam" id="PF23445">
    <property type="entry name" value="WHD_SNRNP200"/>
    <property type="match status" value="2"/>
</dbReference>
<evidence type="ECO:0000256" key="16">
    <source>
        <dbReference type="SAM" id="MobiDB-lite"/>
    </source>
</evidence>
<dbReference type="CDD" id="cd18021">
    <property type="entry name" value="DEXHc_Brr2_2"/>
    <property type="match status" value="1"/>
</dbReference>
<name>A0A9P0B1D0_BRAAE</name>
<evidence type="ECO:0000256" key="5">
    <source>
        <dbReference type="ARBA" id="ARBA00022728"/>
    </source>
</evidence>
<dbReference type="InterPro" id="IPR001650">
    <property type="entry name" value="Helicase_C-like"/>
</dbReference>
<evidence type="ECO:0000313" key="19">
    <source>
        <dbReference type="EMBL" id="CAH0553226.1"/>
    </source>
</evidence>
<dbReference type="FunFam" id="1.10.150.20:FF:000004">
    <property type="entry name" value="U5 small nuclear ribonucleoprotein helicase"/>
    <property type="match status" value="1"/>
</dbReference>
<gene>
    <name evidence="19" type="ORF">MELIAE_LOCUS5282</name>
</gene>
<dbReference type="InterPro" id="IPR004179">
    <property type="entry name" value="Sec63-dom"/>
</dbReference>
<dbReference type="GO" id="GO:0016787">
    <property type="term" value="F:hydrolase activity"/>
    <property type="evidence" value="ECO:0007669"/>
    <property type="project" value="UniProtKB-KW"/>
</dbReference>
<dbReference type="InterPro" id="IPR035892">
    <property type="entry name" value="C2_domain_sf"/>
</dbReference>
<feature type="compositionally biased region" description="Basic and acidic residues" evidence="16">
    <location>
        <begin position="52"/>
        <end position="74"/>
    </location>
</feature>
<dbReference type="Pfam" id="PF00271">
    <property type="entry name" value="Helicase_C"/>
    <property type="match status" value="1"/>
</dbReference>
<accession>A0A9P0B1D0</accession>
<keyword evidence="8" id="KW-0378">Hydrolase</keyword>
<dbReference type="Gene3D" id="1.10.3380.10">
    <property type="entry name" value="Sec63 N-terminal domain-like domain"/>
    <property type="match status" value="2"/>
</dbReference>
<evidence type="ECO:0000256" key="11">
    <source>
        <dbReference type="ARBA" id="ARBA00023187"/>
    </source>
</evidence>
<keyword evidence="10" id="KW-0067">ATP-binding</keyword>
<evidence type="ECO:0000256" key="10">
    <source>
        <dbReference type="ARBA" id="ARBA00022840"/>
    </source>
</evidence>
<dbReference type="InterPro" id="IPR011545">
    <property type="entry name" value="DEAD/DEAH_box_helicase_dom"/>
</dbReference>
<comment type="catalytic activity">
    <reaction evidence="14">
        <text>ATP + H2O = ADP + phosphate + H(+)</text>
        <dbReference type="Rhea" id="RHEA:13065"/>
        <dbReference type="ChEBI" id="CHEBI:15377"/>
        <dbReference type="ChEBI" id="CHEBI:15378"/>
        <dbReference type="ChEBI" id="CHEBI:30616"/>
        <dbReference type="ChEBI" id="CHEBI:43474"/>
        <dbReference type="ChEBI" id="CHEBI:456216"/>
        <dbReference type="EC" id="3.6.4.13"/>
    </reaction>
</comment>
<dbReference type="InterPro" id="IPR057842">
    <property type="entry name" value="WH_MER3"/>
</dbReference>
<keyword evidence="20" id="KW-1185">Reference proteome</keyword>
<evidence type="ECO:0000256" key="8">
    <source>
        <dbReference type="ARBA" id="ARBA00022801"/>
    </source>
</evidence>
<dbReference type="FunFam" id="3.40.50.300:FF:000254">
    <property type="entry name" value="U5 small nuclear ribonucleoprotein helicase"/>
    <property type="match status" value="1"/>
</dbReference>
<evidence type="ECO:0000259" key="18">
    <source>
        <dbReference type="PROSITE" id="PS51194"/>
    </source>
</evidence>
<protein>
    <recommendedName>
        <fullName evidence="13">U5 small nuclear ribonucleoprotein 200 kDa helicase</fullName>
        <ecNumber evidence="3">3.6.4.13</ecNumber>
    </recommendedName>
</protein>
<dbReference type="Gene3D" id="1.10.10.10">
    <property type="entry name" value="Winged helix-like DNA-binding domain superfamily/Winged helix DNA-binding domain"/>
    <property type="match status" value="2"/>
</dbReference>
<evidence type="ECO:0000256" key="15">
    <source>
        <dbReference type="ARBA" id="ARBA00054527"/>
    </source>
</evidence>
<dbReference type="CDD" id="cd18019">
    <property type="entry name" value="DEXHc_Brr2_1"/>
    <property type="match status" value="1"/>
</dbReference>
<evidence type="ECO:0000256" key="3">
    <source>
        <dbReference type="ARBA" id="ARBA00012552"/>
    </source>
</evidence>
<evidence type="ECO:0000256" key="7">
    <source>
        <dbReference type="ARBA" id="ARBA00022741"/>
    </source>
</evidence>
<evidence type="ECO:0000256" key="2">
    <source>
        <dbReference type="ARBA" id="ARBA00010140"/>
    </source>
</evidence>
<dbReference type="GO" id="GO:0030532">
    <property type="term" value="C:small nuclear ribonucleoprotein complex"/>
    <property type="evidence" value="ECO:0007669"/>
    <property type="project" value="UniProtKB-ARBA"/>
</dbReference>